<dbReference type="AlphaFoldDB" id="A0A1N7CG02"/>
<dbReference type="EMBL" id="FTMD01000024">
    <property type="protein sequence ID" value="SIR62532.1"/>
    <property type="molecule type" value="Genomic_DNA"/>
</dbReference>
<evidence type="ECO:0000256" key="1">
    <source>
        <dbReference type="SAM" id="Phobius"/>
    </source>
</evidence>
<keyword evidence="1" id="KW-0812">Transmembrane</keyword>
<feature type="transmembrane region" description="Helical" evidence="1">
    <location>
        <begin position="41"/>
        <end position="61"/>
    </location>
</feature>
<dbReference type="STRING" id="34027.SAMN05421829_12415"/>
<feature type="transmembrane region" description="Helical" evidence="1">
    <location>
        <begin position="6"/>
        <end position="29"/>
    </location>
</feature>
<proteinExistence type="predicted"/>
<keyword evidence="3" id="KW-1185">Reference proteome</keyword>
<reference evidence="3" key="1">
    <citation type="submission" date="2017-01" db="EMBL/GenBank/DDBJ databases">
        <authorList>
            <person name="Varghese N."/>
            <person name="Submissions S."/>
        </authorList>
    </citation>
    <scope>NUCLEOTIDE SEQUENCE [LARGE SCALE GENOMIC DNA]</scope>
    <source>
        <strain evidence="3">ATCC 51758</strain>
    </source>
</reference>
<dbReference type="RefSeq" id="WP_076604376.1">
    <property type="nucleotide sequence ID" value="NZ_FTMD01000024.1"/>
</dbReference>
<keyword evidence="1" id="KW-1133">Transmembrane helix</keyword>
<organism evidence="2 3">
    <name type="scientific">Aromatoleum tolulyticum</name>
    <dbReference type="NCBI Taxonomy" id="34027"/>
    <lineage>
        <taxon>Bacteria</taxon>
        <taxon>Pseudomonadati</taxon>
        <taxon>Pseudomonadota</taxon>
        <taxon>Betaproteobacteria</taxon>
        <taxon>Rhodocyclales</taxon>
        <taxon>Rhodocyclaceae</taxon>
        <taxon>Aromatoleum</taxon>
    </lineage>
</organism>
<keyword evidence="1" id="KW-0472">Membrane</keyword>
<feature type="transmembrane region" description="Helical" evidence="1">
    <location>
        <begin position="97"/>
        <end position="115"/>
    </location>
</feature>
<sequence>MAITRIHLAAATAVAFSAIVLGGTVIRIALSSDALMLRFSFSQPLTWIMGLIGILVAWGLLKHYRWAWWLGMGAAAYELYRVGSVLVEHFSFSRPPAFWPLLVAVLMLTFLVLAFPSHVRTSCSR</sequence>
<protein>
    <submittedName>
        <fullName evidence="2">Uncharacterized protein</fullName>
    </submittedName>
</protein>
<dbReference type="Proteomes" id="UP000186819">
    <property type="component" value="Unassembled WGS sequence"/>
</dbReference>
<gene>
    <name evidence="2" type="ORF">SAMN05421829_12415</name>
</gene>
<evidence type="ECO:0000313" key="2">
    <source>
        <dbReference type="EMBL" id="SIR62532.1"/>
    </source>
</evidence>
<accession>A0A1N7CG02</accession>
<evidence type="ECO:0000313" key="3">
    <source>
        <dbReference type="Proteomes" id="UP000186819"/>
    </source>
</evidence>
<name>A0A1N7CG02_9RHOO</name>